<evidence type="ECO:0000313" key="1">
    <source>
        <dbReference type="EMBL" id="CAI6355108.1"/>
    </source>
</evidence>
<keyword evidence="2" id="KW-1185">Reference proteome</keyword>
<dbReference type="EMBL" id="CARXXK010000002">
    <property type="protein sequence ID" value="CAI6355108.1"/>
    <property type="molecule type" value="Genomic_DNA"/>
</dbReference>
<name>A0AAV0WHF5_9HEMI</name>
<comment type="caution">
    <text evidence="1">The sequence shown here is derived from an EMBL/GenBank/DDBJ whole genome shotgun (WGS) entry which is preliminary data.</text>
</comment>
<accession>A0AAV0WHF5</accession>
<gene>
    <name evidence="1" type="ORF">MEUPH1_LOCUS11001</name>
</gene>
<dbReference type="Proteomes" id="UP001160148">
    <property type="component" value="Unassembled WGS sequence"/>
</dbReference>
<dbReference type="AlphaFoldDB" id="A0AAV0WHF5"/>
<organism evidence="1 2">
    <name type="scientific">Macrosiphum euphorbiae</name>
    <name type="common">potato aphid</name>
    <dbReference type="NCBI Taxonomy" id="13131"/>
    <lineage>
        <taxon>Eukaryota</taxon>
        <taxon>Metazoa</taxon>
        <taxon>Ecdysozoa</taxon>
        <taxon>Arthropoda</taxon>
        <taxon>Hexapoda</taxon>
        <taxon>Insecta</taxon>
        <taxon>Pterygota</taxon>
        <taxon>Neoptera</taxon>
        <taxon>Paraneoptera</taxon>
        <taxon>Hemiptera</taxon>
        <taxon>Sternorrhyncha</taxon>
        <taxon>Aphidomorpha</taxon>
        <taxon>Aphidoidea</taxon>
        <taxon>Aphididae</taxon>
        <taxon>Macrosiphini</taxon>
        <taxon>Macrosiphum</taxon>
    </lineage>
</organism>
<protein>
    <recommendedName>
        <fullName evidence="3">MULE transposase domain-containing protein</fullName>
    </recommendedName>
</protein>
<dbReference type="Gene3D" id="2.20.25.240">
    <property type="match status" value="1"/>
</dbReference>
<sequence>MDIAQNVGEALLDHNYANLDRQIIQQHLVDHIYNMPVQDDSSSESEVEGKNHEMEDIDIPIGIHTTYRCIPGVHDKSNVYIDNLHYKYYKKSVVRNKMYLICEKQRNKKPDEFCSATAIVNLDDAENHIHVQPGGHNHDVVEKDLNMPFLRRDIGRKAIQLGSMSVPSRHLYNEEIVNHPLGAYNYTFLQAKMRCKRMRKNQRPKIPRTIQEFAQQLNMPENNAYSTTLQEQPSVFFQQPLIVGGVYVGVIFPNLNFVNRFQEELGQVTSSGCDGTFKTVPSSPKQLRNGTLMTFQVVYENASFPMVYALLSSGSATEETFTAFFRVRADSNFCWFHYCQSIVRYCRRKYNLVYNLIRTNEIVIRMVLALAHLPAARGHPNCRYFCIEDGFRQIMEYVQQYPDIYLQMQNFLIGYIQNFWLRTVGPNKISVYGSEVRTNNYLESFHAQLLRYIGKHPNIWDFIQKLRILENQFYVEFIQASRHLTIRDPASRLNCASNSLLLRTAIKQLNEDGDVLSCLKRMGNANADYLRRELGPRPPQ</sequence>
<evidence type="ECO:0008006" key="3">
    <source>
        <dbReference type="Google" id="ProtNLM"/>
    </source>
</evidence>
<reference evidence="1 2" key="1">
    <citation type="submission" date="2023-01" db="EMBL/GenBank/DDBJ databases">
        <authorList>
            <person name="Whitehead M."/>
        </authorList>
    </citation>
    <scope>NUCLEOTIDE SEQUENCE [LARGE SCALE GENOMIC DNA]</scope>
</reference>
<proteinExistence type="predicted"/>
<evidence type="ECO:0000313" key="2">
    <source>
        <dbReference type="Proteomes" id="UP001160148"/>
    </source>
</evidence>